<dbReference type="SUPFAM" id="SSF56784">
    <property type="entry name" value="HAD-like"/>
    <property type="match status" value="1"/>
</dbReference>
<dbReference type="KEGG" id="pbh:AAW51_5063"/>
<dbReference type="STRING" id="413882.AAW51_5063"/>
<dbReference type="InterPro" id="IPR044999">
    <property type="entry name" value="CbbY-like"/>
</dbReference>
<dbReference type="PANTHER" id="PTHR42896">
    <property type="entry name" value="XYLULOSE-1,5-BISPHOSPHATE (XUBP) PHOSPHATASE"/>
    <property type="match status" value="1"/>
</dbReference>
<accession>A0A0G3BQN3</accession>
<dbReference type="Pfam" id="PF00702">
    <property type="entry name" value="Hydrolase"/>
    <property type="match status" value="1"/>
</dbReference>
<dbReference type="EMBL" id="CP011371">
    <property type="protein sequence ID" value="AKJ31754.1"/>
    <property type="molecule type" value="Genomic_DNA"/>
</dbReference>
<name>A0A0G3BQN3_9BURK</name>
<organism evidence="1 2">
    <name type="scientific">Caldimonas brevitalea</name>
    <dbReference type="NCBI Taxonomy" id="413882"/>
    <lineage>
        <taxon>Bacteria</taxon>
        <taxon>Pseudomonadati</taxon>
        <taxon>Pseudomonadota</taxon>
        <taxon>Betaproteobacteria</taxon>
        <taxon>Burkholderiales</taxon>
        <taxon>Sphaerotilaceae</taxon>
        <taxon>Caldimonas</taxon>
    </lineage>
</organism>
<dbReference type="GO" id="GO:0016787">
    <property type="term" value="F:hydrolase activity"/>
    <property type="evidence" value="ECO:0007669"/>
    <property type="project" value="InterPro"/>
</dbReference>
<keyword evidence="2" id="KW-1185">Reference proteome</keyword>
<dbReference type="InterPro" id="IPR006439">
    <property type="entry name" value="HAD-SF_hydro_IA"/>
</dbReference>
<dbReference type="PATRIC" id="fig|413882.6.peg.5287"/>
<dbReference type="RefSeq" id="WP_047196829.1">
    <property type="nucleotide sequence ID" value="NZ_CP011371.1"/>
</dbReference>
<dbReference type="SFLD" id="SFLDG01129">
    <property type="entry name" value="C1.5:_HAD__Beta-PGM__Phosphata"/>
    <property type="match status" value="1"/>
</dbReference>
<dbReference type="Gene3D" id="3.40.50.1000">
    <property type="entry name" value="HAD superfamily/HAD-like"/>
    <property type="match status" value="1"/>
</dbReference>
<proteinExistence type="predicted"/>
<gene>
    <name evidence="1" type="ORF">AAW51_5063</name>
</gene>
<dbReference type="InterPro" id="IPR036412">
    <property type="entry name" value="HAD-like_sf"/>
</dbReference>
<dbReference type="PRINTS" id="PR00413">
    <property type="entry name" value="HADHALOGNASE"/>
</dbReference>
<dbReference type="Gene3D" id="1.10.150.240">
    <property type="entry name" value="Putative phosphatase, domain 2"/>
    <property type="match status" value="1"/>
</dbReference>
<dbReference type="OrthoDB" id="5293434at2"/>
<dbReference type="InterPro" id="IPR023198">
    <property type="entry name" value="PGP-like_dom2"/>
</dbReference>
<dbReference type="AlphaFoldDB" id="A0A0G3BQN3"/>
<dbReference type="NCBIfam" id="TIGR01509">
    <property type="entry name" value="HAD-SF-IA-v3"/>
    <property type="match status" value="1"/>
</dbReference>
<dbReference type="SFLD" id="SFLDS00003">
    <property type="entry name" value="Haloacid_Dehalogenase"/>
    <property type="match status" value="1"/>
</dbReference>
<protein>
    <submittedName>
        <fullName evidence="1">Haloacid dehalogenase</fullName>
    </submittedName>
</protein>
<sequence>MLRCVIWDIDGTVAETERDGHRVAFNLAFASLGLPWRWDIEHYGGLLGVTGGYERLLFDMQARPDAPPTADEREGLARELHRRKNRYYTGEVLAGGMPLRPGVRELMDECAEQGVKLGIATTTGRANVDALLRGALGAGWRARFDAVVCAEEAPLKKPHPQVYRLALQQLECAPGDAVAVEDAPNGLAAAQAAGIPTLVTRSLYFRNGTFDAALAVCDDLTWPQRVSLDLLRRWLQRWQPAMASR</sequence>
<dbReference type="InterPro" id="IPR023214">
    <property type="entry name" value="HAD_sf"/>
</dbReference>
<dbReference type="PANTHER" id="PTHR42896:SF2">
    <property type="entry name" value="CBBY-LIKE PROTEIN"/>
    <property type="match status" value="1"/>
</dbReference>
<evidence type="ECO:0000313" key="2">
    <source>
        <dbReference type="Proteomes" id="UP000035352"/>
    </source>
</evidence>
<evidence type="ECO:0000313" key="1">
    <source>
        <dbReference type="EMBL" id="AKJ31754.1"/>
    </source>
</evidence>
<reference evidence="1 2" key="1">
    <citation type="submission" date="2015-05" db="EMBL/GenBank/DDBJ databases">
        <authorList>
            <person name="Tang B."/>
            <person name="Yu Y."/>
        </authorList>
    </citation>
    <scope>NUCLEOTIDE SEQUENCE [LARGE SCALE GENOMIC DNA]</scope>
    <source>
        <strain evidence="1 2">DSM 7029</strain>
    </source>
</reference>
<dbReference type="Proteomes" id="UP000035352">
    <property type="component" value="Chromosome"/>
</dbReference>